<evidence type="ECO:0000313" key="2">
    <source>
        <dbReference type="Proteomes" id="UP000774804"/>
    </source>
</evidence>
<gene>
    <name evidence="1" type="ORF">PC115_g2912</name>
</gene>
<evidence type="ECO:0000313" key="1">
    <source>
        <dbReference type="EMBL" id="KAG2939782.1"/>
    </source>
</evidence>
<comment type="caution">
    <text evidence="1">The sequence shown here is derived from an EMBL/GenBank/DDBJ whole genome shotgun (WGS) entry which is preliminary data.</text>
</comment>
<name>A0A8T1DLB4_9STRA</name>
<proteinExistence type="predicted"/>
<sequence length="90" mass="10358">MNAITEQFPLVKIVGCLFHWKQAFRRKMVELRIARPQISAILQPGVIDVLTIIHVDQIADKGIRFVRAQMDESGNKTKWTHFGVIFARRG</sequence>
<reference evidence="1" key="1">
    <citation type="submission" date="2018-10" db="EMBL/GenBank/DDBJ databases">
        <title>Effector identification in a new, highly contiguous assembly of the strawberry crown rot pathogen Phytophthora cactorum.</title>
        <authorList>
            <person name="Armitage A.D."/>
            <person name="Nellist C.F."/>
            <person name="Bates H."/>
            <person name="Vickerstaff R.J."/>
            <person name="Harrison R.J."/>
        </authorList>
    </citation>
    <scope>NUCLEOTIDE SEQUENCE</scope>
    <source>
        <strain evidence="1">4032</strain>
    </source>
</reference>
<protein>
    <recommendedName>
        <fullName evidence="3">MULE transposase domain-containing protein</fullName>
    </recommendedName>
</protein>
<accession>A0A8T1DLB4</accession>
<dbReference type="Proteomes" id="UP000774804">
    <property type="component" value="Unassembled WGS sequence"/>
</dbReference>
<organism evidence="1 2">
    <name type="scientific">Phytophthora cactorum</name>
    <dbReference type="NCBI Taxonomy" id="29920"/>
    <lineage>
        <taxon>Eukaryota</taxon>
        <taxon>Sar</taxon>
        <taxon>Stramenopiles</taxon>
        <taxon>Oomycota</taxon>
        <taxon>Peronosporomycetes</taxon>
        <taxon>Peronosporales</taxon>
        <taxon>Peronosporaceae</taxon>
        <taxon>Phytophthora</taxon>
    </lineage>
</organism>
<dbReference type="AlphaFoldDB" id="A0A8T1DLB4"/>
<evidence type="ECO:0008006" key="3">
    <source>
        <dbReference type="Google" id="ProtNLM"/>
    </source>
</evidence>
<dbReference type="EMBL" id="RCMI01000046">
    <property type="protein sequence ID" value="KAG2939782.1"/>
    <property type="molecule type" value="Genomic_DNA"/>
</dbReference>